<name>A0ABW3FI81_9HYPH</name>
<dbReference type="CDD" id="cd02885">
    <property type="entry name" value="NUDIX_IPP_Isomerase"/>
    <property type="match status" value="1"/>
</dbReference>
<dbReference type="InterPro" id="IPR000086">
    <property type="entry name" value="NUDIX_hydrolase_dom"/>
</dbReference>
<dbReference type="Pfam" id="PF00293">
    <property type="entry name" value="NUDIX"/>
    <property type="match status" value="1"/>
</dbReference>
<comment type="similarity">
    <text evidence="2">Belongs to the IPP isomerase type 1 family.</text>
</comment>
<evidence type="ECO:0000256" key="1">
    <source>
        <dbReference type="ARBA" id="ARBA00004826"/>
    </source>
</evidence>
<evidence type="ECO:0000256" key="5">
    <source>
        <dbReference type="ARBA" id="ARBA00023235"/>
    </source>
</evidence>
<dbReference type="PANTHER" id="PTHR10885">
    <property type="entry name" value="ISOPENTENYL-DIPHOSPHATE DELTA-ISOMERASE"/>
    <property type="match status" value="1"/>
</dbReference>
<feature type="domain" description="Nudix hydrolase" evidence="6">
    <location>
        <begin position="61"/>
        <end position="195"/>
    </location>
</feature>
<dbReference type="Gene3D" id="3.90.79.10">
    <property type="entry name" value="Nucleoside Triphosphate Pyrophosphohydrolase"/>
    <property type="match status" value="1"/>
</dbReference>
<evidence type="ECO:0000256" key="2">
    <source>
        <dbReference type="ARBA" id="ARBA00007579"/>
    </source>
</evidence>
<dbReference type="PROSITE" id="PS51462">
    <property type="entry name" value="NUDIX"/>
    <property type="match status" value="1"/>
</dbReference>
<dbReference type="PANTHER" id="PTHR10885:SF0">
    <property type="entry name" value="ISOPENTENYL-DIPHOSPHATE DELTA-ISOMERASE"/>
    <property type="match status" value="1"/>
</dbReference>
<organism evidence="7 8">
    <name type="scientific">Pseudahrensia aquimaris</name>
    <dbReference type="NCBI Taxonomy" id="744461"/>
    <lineage>
        <taxon>Bacteria</taxon>
        <taxon>Pseudomonadati</taxon>
        <taxon>Pseudomonadota</taxon>
        <taxon>Alphaproteobacteria</taxon>
        <taxon>Hyphomicrobiales</taxon>
        <taxon>Ahrensiaceae</taxon>
        <taxon>Pseudahrensia</taxon>
    </lineage>
</organism>
<keyword evidence="8" id="KW-1185">Reference proteome</keyword>
<dbReference type="EC" id="5.3.3.2" evidence="3"/>
<sequence length="205" mass="23458">MLDEVLFLTPDAEDGPADANGHDDQSAWPIPASDPPIMIPGIAADDTLYPVEKIEAHIKGLHHVALSVFVFDGPRLLIQRRAFEKYHCGGQWANTCCTHPHMDEDIQTAAKRRLREELGFELPIDERLIVEYSADVGGGLWERERVHMFRAEADRSKLEIKLNPDEVYETKWLTGDELRTEMALNPADFTPWFRIYVNRYPALDF</sequence>
<dbReference type="EMBL" id="JBHTJV010000025">
    <property type="protein sequence ID" value="MFD0917815.1"/>
    <property type="molecule type" value="Genomic_DNA"/>
</dbReference>
<dbReference type="InterPro" id="IPR015797">
    <property type="entry name" value="NUDIX_hydrolase-like_dom_sf"/>
</dbReference>
<evidence type="ECO:0000256" key="3">
    <source>
        <dbReference type="ARBA" id="ARBA00012057"/>
    </source>
</evidence>
<evidence type="ECO:0000313" key="7">
    <source>
        <dbReference type="EMBL" id="MFD0917815.1"/>
    </source>
</evidence>
<accession>A0ABW3FI81</accession>
<dbReference type="SUPFAM" id="SSF55811">
    <property type="entry name" value="Nudix"/>
    <property type="match status" value="1"/>
</dbReference>
<evidence type="ECO:0000259" key="6">
    <source>
        <dbReference type="PROSITE" id="PS51462"/>
    </source>
</evidence>
<dbReference type="Proteomes" id="UP001597101">
    <property type="component" value="Unassembled WGS sequence"/>
</dbReference>
<comment type="pathway">
    <text evidence="1">Isoprenoid biosynthesis; dimethylallyl diphosphate biosynthesis; dimethylallyl diphosphate from isopentenyl diphosphate: step 1/1.</text>
</comment>
<evidence type="ECO:0000256" key="4">
    <source>
        <dbReference type="ARBA" id="ARBA00023229"/>
    </source>
</evidence>
<evidence type="ECO:0000313" key="8">
    <source>
        <dbReference type="Proteomes" id="UP001597101"/>
    </source>
</evidence>
<keyword evidence="5" id="KW-0413">Isomerase</keyword>
<proteinExistence type="inferred from homology"/>
<comment type="caution">
    <text evidence="7">The sequence shown here is derived from an EMBL/GenBank/DDBJ whole genome shotgun (WGS) entry which is preliminary data.</text>
</comment>
<dbReference type="RefSeq" id="WP_377213664.1">
    <property type="nucleotide sequence ID" value="NZ_JBHTJV010000025.1"/>
</dbReference>
<reference evidence="8" key="1">
    <citation type="journal article" date="2019" name="Int. J. Syst. Evol. Microbiol.">
        <title>The Global Catalogue of Microorganisms (GCM) 10K type strain sequencing project: providing services to taxonomists for standard genome sequencing and annotation.</title>
        <authorList>
            <consortium name="The Broad Institute Genomics Platform"/>
            <consortium name="The Broad Institute Genome Sequencing Center for Infectious Disease"/>
            <person name="Wu L."/>
            <person name="Ma J."/>
        </authorList>
    </citation>
    <scope>NUCLEOTIDE SEQUENCE [LARGE SCALE GENOMIC DNA]</scope>
    <source>
        <strain evidence="8">CCUG 60023</strain>
    </source>
</reference>
<protein>
    <recommendedName>
        <fullName evidence="3">isopentenyl-diphosphate Delta-isomerase</fullName>
        <ecNumber evidence="3">5.3.3.2</ecNumber>
    </recommendedName>
</protein>
<gene>
    <name evidence="7" type="ORF">ACFQ14_15530</name>
</gene>
<dbReference type="InterPro" id="IPR011876">
    <property type="entry name" value="IsopentenylPP_isomerase_typ1"/>
</dbReference>
<keyword evidence="4" id="KW-0414">Isoprene biosynthesis</keyword>